<proteinExistence type="predicted"/>
<protein>
    <submittedName>
        <fullName evidence="2">Uncharacterized protein</fullName>
    </submittedName>
</protein>
<gene>
    <name evidence="2" type="ORF">BSIN_4088</name>
</gene>
<evidence type="ECO:0000313" key="2">
    <source>
        <dbReference type="EMBL" id="SMG02811.1"/>
    </source>
</evidence>
<sequence length="39" mass="4147">MSRRSAVRRLRAGAAGMAASRDLRAGPPDRRARAGGRIV</sequence>
<dbReference type="Proteomes" id="UP000198460">
    <property type="component" value="Unassembled WGS sequence"/>
</dbReference>
<reference evidence="2 3" key="1">
    <citation type="submission" date="2017-04" db="EMBL/GenBank/DDBJ databases">
        <authorList>
            <person name="Afonso C.L."/>
            <person name="Miller P.J."/>
            <person name="Scott M.A."/>
            <person name="Spackman E."/>
            <person name="Goraichik I."/>
            <person name="Dimitrov K.M."/>
            <person name="Suarez D.L."/>
            <person name="Swayne D.E."/>
        </authorList>
    </citation>
    <scope>NUCLEOTIDE SEQUENCE [LARGE SCALE GENOMIC DNA]</scope>
    <source>
        <strain evidence="2">LMG 28154</strain>
    </source>
</reference>
<dbReference type="EMBL" id="FXAN01000111">
    <property type="protein sequence ID" value="SMG02811.1"/>
    <property type="molecule type" value="Genomic_DNA"/>
</dbReference>
<dbReference type="AlphaFoldDB" id="A0A238HBA5"/>
<organism evidence="2 3">
    <name type="scientific">Burkholderia singularis</name>
    <dbReference type="NCBI Taxonomy" id="1503053"/>
    <lineage>
        <taxon>Bacteria</taxon>
        <taxon>Pseudomonadati</taxon>
        <taxon>Pseudomonadota</taxon>
        <taxon>Betaproteobacteria</taxon>
        <taxon>Burkholderiales</taxon>
        <taxon>Burkholderiaceae</taxon>
        <taxon>Burkholderia</taxon>
        <taxon>pseudomallei group</taxon>
    </lineage>
</organism>
<feature type="compositionally biased region" description="Basic residues" evidence="1">
    <location>
        <begin position="1"/>
        <end position="11"/>
    </location>
</feature>
<feature type="region of interest" description="Disordered" evidence="1">
    <location>
        <begin position="1"/>
        <end position="39"/>
    </location>
</feature>
<accession>A0A238HBA5</accession>
<feature type="compositionally biased region" description="Basic and acidic residues" evidence="1">
    <location>
        <begin position="21"/>
        <end position="32"/>
    </location>
</feature>
<name>A0A238HBA5_9BURK</name>
<evidence type="ECO:0000256" key="1">
    <source>
        <dbReference type="SAM" id="MobiDB-lite"/>
    </source>
</evidence>
<evidence type="ECO:0000313" key="3">
    <source>
        <dbReference type="Proteomes" id="UP000198460"/>
    </source>
</evidence>